<name>G8TY19_SULAD</name>
<evidence type="ECO:0008006" key="4">
    <source>
        <dbReference type="Google" id="ProtNLM"/>
    </source>
</evidence>
<gene>
    <name evidence="2" type="ordered locus">Sulac_0357</name>
</gene>
<dbReference type="PANTHER" id="PTHR34205:SF2">
    <property type="entry name" value="DUF962 DOMAIN-CONTAINING PROTEIN"/>
    <property type="match status" value="1"/>
</dbReference>
<keyword evidence="1" id="KW-0472">Membrane</keyword>
<proteinExistence type="predicted"/>
<evidence type="ECO:0000256" key="1">
    <source>
        <dbReference type="SAM" id="Phobius"/>
    </source>
</evidence>
<sequence length="107" mass="12317">MSSDGFYDFWMEYLNGHQLLATRLWHFAGTAIAVMTAVLAIIAWNPIYLVGAFLLGYGSSWVAHTFLEHNHPLSWKHPLWALWADITLVRLMLVRGLTEDVGKFKWL</sequence>
<dbReference type="Pfam" id="PF06127">
    <property type="entry name" value="Mpo1-like"/>
    <property type="match status" value="1"/>
</dbReference>
<keyword evidence="1" id="KW-1133">Transmembrane helix</keyword>
<dbReference type="AlphaFoldDB" id="G8TY19"/>
<evidence type="ECO:0000313" key="3">
    <source>
        <dbReference type="Proteomes" id="UP000005439"/>
    </source>
</evidence>
<feature type="transmembrane region" description="Helical" evidence="1">
    <location>
        <begin position="20"/>
        <end position="42"/>
    </location>
</feature>
<dbReference type="KEGG" id="sap:Sulac_0357"/>
<dbReference type="STRING" id="679936.Sulac_0357"/>
<organism evidence="2 3">
    <name type="scientific">Sulfobacillus acidophilus (strain ATCC 700253 / DSM 10332 / NAL)</name>
    <dbReference type="NCBI Taxonomy" id="679936"/>
    <lineage>
        <taxon>Bacteria</taxon>
        <taxon>Bacillati</taxon>
        <taxon>Bacillota</taxon>
        <taxon>Clostridia</taxon>
        <taxon>Eubacteriales</taxon>
        <taxon>Clostridiales Family XVII. Incertae Sedis</taxon>
        <taxon>Sulfobacillus</taxon>
    </lineage>
</organism>
<dbReference type="PANTHER" id="PTHR34205">
    <property type="entry name" value="TRANSMEMBRANE PROTEIN"/>
    <property type="match status" value="1"/>
</dbReference>
<evidence type="ECO:0000313" key="2">
    <source>
        <dbReference type="EMBL" id="AEW03926.1"/>
    </source>
</evidence>
<reference evidence="2 3" key="2">
    <citation type="journal article" date="2012" name="Stand. Genomic Sci.">
        <title>Complete genome sequence of the moderately thermophilic mineral-sulfide-oxidizing firmicute Sulfobacillus acidophilus type strain (NAL(T)).</title>
        <authorList>
            <person name="Anderson I."/>
            <person name="Chertkov O."/>
            <person name="Chen A."/>
            <person name="Saunders E."/>
            <person name="Lapidus A."/>
            <person name="Nolan M."/>
            <person name="Lucas S."/>
            <person name="Hammon N."/>
            <person name="Deshpande S."/>
            <person name="Cheng J.F."/>
            <person name="Han C."/>
            <person name="Tapia R."/>
            <person name="Goodwin L.A."/>
            <person name="Pitluck S."/>
            <person name="Liolios K."/>
            <person name="Pagani I."/>
            <person name="Ivanova N."/>
            <person name="Mikhailova N."/>
            <person name="Pati A."/>
            <person name="Palaniappan K."/>
            <person name="Land M."/>
            <person name="Pan C."/>
            <person name="Rohde M."/>
            <person name="Pukall R."/>
            <person name="Goker M."/>
            <person name="Detter J.C."/>
            <person name="Woyke T."/>
            <person name="Bristow J."/>
            <person name="Eisen J.A."/>
            <person name="Markowitz V."/>
            <person name="Hugenholtz P."/>
            <person name="Kyrpides N.C."/>
            <person name="Klenk H.P."/>
            <person name="Mavromatis K."/>
        </authorList>
    </citation>
    <scope>NUCLEOTIDE SEQUENCE [LARGE SCALE GENOMIC DNA]</scope>
    <source>
        <strain evidence="3">ATCC 700253 / DSM 10332 / NAL</strain>
    </source>
</reference>
<protein>
    <recommendedName>
        <fullName evidence="4">DUF962 domain-containing protein</fullName>
    </recommendedName>
</protein>
<dbReference type="Proteomes" id="UP000005439">
    <property type="component" value="Chromosome"/>
</dbReference>
<dbReference type="HOGENOM" id="CLU_140388_0_0_9"/>
<keyword evidence="1" id="KW-0812">Transmembrane</keyword>
<reference evidence="3" key="1">
    <citation type="submission" date="2011-12" db="EMBL/GenBank/DDBJ databases">
        <title>The complete genome of chromosome of Sulfobacillus acidophilus DSM 10332.</title>
        <authorList>
            <person name="Lucas S."/>
            <person name="Han J."/>
            <person name="Lapidus A."/>
            <person name="Bruce D."/>
            <person name="Goodwin L."/>
            <person name="Pitluck S."/>
            <person name="Peters L."/>
            <person name="Kyrpides N."/>
            <person name="Mavromatis K."/>
            <person name="Ivanova N."/>
            <person name="Mikhailova N."/>
            <person name="Chertkov O."/>
            <person name="Saunders E."/>
            <person name="Detter J.C."/>
            <person name="Tapia R."/>
            <person name="Han C."/>
            <person name="Land M."/>
            <person name="Hauser L."/>
            <person name="Markowitz V."/>
            <person name="Cheng J.-F."/>
            <person name="Hugenholtz P."/>
            <person name="Woyke T."/>
            <person name="Wu D."/>
            <person name="Pukall R."/>
            <person name="Gehrich-Schroeter G."/>
            <person name="Schneider S."/>
            <person name="Klenk H.-P."/>
            <person name="Eisen J.A."/>
        </authorList>
    </citation>
    <scope>NUCLEOTIDE SEQUENCE [LARGE SCALE GENOMIC DNA]</scope>
    <source>
        <strain evidence="3">ATCC 700253 / DSM 10332 / NAL</strain>
    </source>
</reference>
<keyword evidence="3" id="KW-1185">Reference proteome</keyword>
<dbReference type="EMBL" id="CP003179">
    <property type="protein sequence ID" value="AEW03926.1"/>
    <property type="molecule type" value="Genomic_DNA"/>
</dbReference>
<dbReference type="PATRIC" id="fig|679936.5.peg.360"/>
<feature type="transmembrane region" description="Helical" evidence="1">
    <location>
        <begin position="47"/>
        <end position="67"/>
    </location>
</feature>
<accession>G8TY19</accession>
<dbReference type="InterPro" id="IPR009305">
    <property type="entry name" value="Mpo1-like"/>
</dbReference>